<name>A0AAW2WB68_9LAMI</name>
<dbReference type="PANTHER" id="PTHR48258">
    <property type="entry name" value="DUF4218 DOMAIN-CONTAINING PROTEIN-RELATED"/>
    <property type="match status" value="1"/>
</dbReference>
<accession>A0AAW2WB68</accession>
<sequence>MGTPLTLPDASTWRSGGAYGIKSRDCHVFIQKFISVVFWDMVPEHVWSTLMDINLSFQILYSTTLDLRKVQELEDTVAVIMFNLEKVFPPTFSHHRRSRGALSPDRALFRG</sequence>
<comment type="caution">
    <text evidence="1">The sequence shown here is derived from an EMBL/GenBank/DDBJ whole genome shotgun (WGS) entry which is preliminary data.</text>
</comment>
<evidence type="ECO:0000313" key="1">
    <source>
        <dbReference type="EMBL" id="KAL0438949.1"/>
    </source>
</evidence>
<protein>
    <submittedName>
        <fullName evidence="1">Uncharacterized protein</fullName>
    </submittedName>
</protein>
<organism evidence="1">
    <name type="scientific">Sesamum latifolium</name>
    <dbReference type="NCBI Taxonomy" id="2727402"/>
    <lineage>
        <taxon>Eukaryota</taxon>
        <taxon>Viridiplantae</taxon>
        <taxon>Streptophyta</taxon>
        <taxon>Embryophyta</taxon>
        <taxon>Tracheophyta</taxon>
        <taxon>Spermatophyta</taxon>
        <taxon>Magnoliopsida</taxon>
        <taxon>eudicotyledons</taxon>
        <taxon>Gunneridae</taxon>
        <taxon>Pentapetalae</taxon>
        <taxon>asterids</taxon>
        <taxon>lamiids</taxon>
        <taxon>Lamiales</taxon>
        <taxon>Pedaliaceae</taxon>
        <taxon>Sesamum</taxon>
    </lineage>
</organism>
<gene>
    <name evidence="1" type="ORF">Slati_2377900</name>
</gene>
<dbReference type="AlphaFoldDB" id="A0AAW2WB68"/>
<proteinExistence type="predicted"/>
<dbReference type="EMBL" id="JACGWN010000008">
    <property type="protein sequence ID" value="KAL0438949.1"/>
    <property type="molecule type" value="Genomic_DNA"/>
</dbReference>
<dbReference type="PANTHER" id="PTHR48258:SF3">
    <property type="entry name" value="FK506-BINDING PROTEIN 4-LIKE ISOFORM X1"/>
    <property type="match status" value="1"/>
</dbReference>
<reference evidence="1" key="2">
    <citation type="journal article" date="2024" name="Plant">
        <title>Genomic evolution and insights into agronomic trait innovations of Sesamum species.</title>
        <authorList>
            <person name="Miao H."/>
            <person name="Wang L."/>
            <person name="Qu L."/>
            <person name="Liu H."/>
            <person name="Sun Y."/>
            <person name="Le M."/>
            <person name="Wang Q."/>
            <person name="Wei S."/>
            <person name="Zheng Y."/>
            <person name="Lin W."/>
            <person name="Duan Y."/>
            <person name="Cao H."/>
            <person name="Xiong S."/>
            <person name="Wang X."/>
            <person name="Wei L."/>
            <person name="Li C."/>
            <person name="Ma Q."/>
            <person name="Ju M."/>
            <person name="Zhao R."/>
            <person name="Li G."/>
            <person name="Mu C."/>
            <person name="Tian Q."/>
            <person name="Mei H."/>
            <person name="Zhang T."/>
            <person name="Gao T."/>
            <person name="Zhang H."/>
        </authorList>
    </citation>
    <scope>NUCLEOTIDE SEQUENCE</scope>
    <source>
        <strain evidence="1">KEN1</strain>
    </source>
</reference>
<reference evidence="1" key="1">
    <citation type="submission" date="2020-06" db="EMBL/GenBank/DDBJ databases">
        <authorList>
            <person name="Li T."/>
            <person name="Hu X."/>
            <person name="Zhang T."/>
            <person name="Song X."/>
            <person name="Zhang H."/>
            <person name="Dai N."/>
            <person name="Sheng W."/>
            <person name="Hou X."/>
            <person name="Wei L."/>
        </authorList>
    </citation>
    <scope>NUCLEOTIDE SEQUENCE</scope>
    <source>
        <strain evidence="1">KEN1</strain>
        <tissue evidence="1">Leaf</tissue>
    </source>
</reference>